<keyword evidence="3" id="KW-1035">Host cytoplasm</keyword>
<feature type="non-terminal residue" evidence="4">
    <location>
        <position position="1"/>
    </location>
</feature>
<dbReference type="Proteomes" id="UP000780801">
    <property type="component" value="Unassembled WGS sequence"/>
</dbReference>
<dbReference type="InterPro" id="IPR051018">
    <property type="entry name" value="Bacteriophage_GH24"/>
</dbReference>
<dbReference type="Gene3D" id="1.10.530.40">
    <property type="match status" value="1"/>
</dbReference>
<dbReference type="InterPro" id="IPR033907">
    <property type="entry name" value="Endolysin_autolysin"/>
</dbReference>
<keyword evidence="2" id="KW-0081">Bacteriolytic enzyme</keyword>
<dbReference type="CDD" id="cd00737">
    <property type="entry name" value="lyz_endolysin_autolysin"/>
    <property type="match status" value="1"/>
</dbReference>
<protein>
    <submittedName>
        <fullName evidence="4">Uncharacterized protein</fullName>
    </submittedName>
</protein>
<dbReference type="InterPro" id="IPR023346">
    <property type="entry name" value="Lysozyme-like_dom_sf"/>
</dbReference>
<dbReference type="GO" id="GO:0042742">
    <property type="term" value="P:defense response to bacterium"/>
    <property type="evidence" value="ECO:0007669"/>
    <property type="project" value="UniProtKB-KW"/>
</dbReference>
<dbReference type="InterPro" id="IPR002196">
    <property type="entry name" value="Glyco_hydro_24"/>
</dbReference>
<gene>
    <name evidence="4" type="ORF">BGW38_005983</name>
</gene>
<dbReference type="Pfam" id="PF00959">
    <property type="entry name" value="Phage_lysozyme"/>
    <property type="match status" value="1"/>
</dbReference>
<comment type="caution">
    <text evidence="4">The sequence shown here is derived from an EMBL/GenBank/DDBJ whole genome shotgun (WGS) entry which is preliminary data.</text>
</comment>
<evidence type="ECO:0000256" key="3">
    <source>
        <dbReference type="ARBA" id="ARBA00023200"/>
    </source>
</evidence>
<evidence type="ECO:0000313" key="5">
    <source>
        <dbReference type="Proteomes" id="UP000780801"/>
    </source>
</evidence>
<dbReference type="SUPFAM" id="SSF53955">
    <property type="entry name" value="Lysozyme-like"/>
    <property type="match status" value="1"/>
</dbReference>
<dbReference type="AlphaFoldDB" id="A0A9P6G015"/>
<dbReference type="InterPro" id="IPR023347">
    <property type="entry name" value="Lysozyme_dom_sf"/>
</dbReference>
<reference evidence="4" key="1">
    <citation type="journal article" date="2020" name="Fungal Divers.">
        <title>Resolving the Mortierellaceae phylogeny through synthesis of multi-gene phylogenetics and phylogenomics.</title>
        <authorList>
            <person name="Vandepol N."/>
            <person name="Liber J."/>
            <person name="Desiro A."/>
            <person name="Na H."/>
            <person name="Kennedy M."/>
            <person name="Barry K."/>
            <person name="Grigoriev I.V."/>
            <person name="Miller A.N."/>
            <person name="O'Donnell K."/>
            <person name="Stajich J.E."/>
            <person name="Bonito G."/>
        </authorList>
    </citation>
    <scope>NUCLEOTIDE SEQUENCE</scope>
    <source>
        <strain evidence="4">KOD1015</strain>
    </source>
</reference>
<dbReference type="GO" id="GO:0003796">
    <property type="term" value="F:lysozyme activity"/>
    <property type="evidence" value="ECO:0007669"/>
    <property type="project" value="InterPro"/>
</dbReference>
<sequence length="142" mass="15248">TQFDCYVANFYVQTGTSGYVAARCNGGGGGGQTCSDLNSSGIDLIKGFEGFVARPALDPVGLPTVGYGHLCQSRGCGEAPFSFPLSPTTATELLHKDIPRYTWRLASSLTGSVTFNKNQWRALTSWIFNIRRGATRSSSLIK</sequence>
<dbReference type="GO" id="GO:0009253">
    <property type="term" value="P:peptidoglycan catabolic process"/>
    <property type="evidence" value="ECO:0007669"/>
    <property type="project" value="InterPro"/>
</dbReference>
<evidence type="ECO:0000256" key="2">
    <source>
        <dbReference type="ARBA" id="ARBA00022638"/>
    </source>
</evidence>
<organism evidence="4 5">
    <name type="scientific">Lunasporangiospora selenospora</name>
    <dbReference type="NCBI Taxonomy" id="979761"/>
    <lineage>
        <taxon>Eukaryota</taxon>
        <taxon>Fungi</taxon>
        <taxon>Fungi incertae sedis</taxon>
        <taxon>Mucoromycota</taxon>
        <taxon>Mortierellomycotina</taxon>
        <taxon>Mortierellomycetes</taxon>
        <taxon>Mortierellales</taxon>
        <taxon>Mortierellaceae</taxon>
        <taxon>Lunasporangiospora</taxon>
    </lineage>
</organism>
<name>A0A9P6G015_9FUNG</name>
<accession>A0A9P6G015</accession>
<dbReference type="PANTHER" id="PTHR38107:SF3">
    <property type="entry name" value="LYSOZYME RRRD-RELATED"/>
    <property type="match status" value="1"/>
</dbReference>
<proteinExistence type="predicted"/>
<dbReference type="GO" id="GO:0031640">
    <property type="term" value="P:killing of cells of another organism"/>
    <property type="evidence" value="ECO:0007669"/>
    <property type="project" value="UniProtKB-KW"/>
</dbReference>
<dbReference type="EMBL" id="JAABOA010000381">
    <property type="protein sequence ID" value="KAF9584569.1"/>
    <property type="molecule type" value="Genomic_DNA"/>
</dbReference>
<keyword evidence="5" id="KW-1185">Reference proteome</keyword>
<evidence type="ECO:0000313" key="4">
    <source>
        <dbReference type="EMBL" id="KAF9584569.1"/>
    </source>
</evidence>
<dbReference type="PANTHER" id="PTHR38107">
    <property type="match status" value="1"/>
</dbReference>
<evidence type="ECO:0000256" key="1">
    <source>
        <dbReference type="ARBA" id="ARBA00022529"/>
    </source>
</evidence>
<dbReference type="GO" id="GO:0016998">
    <property type="term" value="P:cell wall macromolecule catabolic process"/>
    <property type="evidence" value="ECO:0007669"/>
    <property type="project" value="InterPro"/>
</dbReference>
<keyword evidence="1" id="KW-0929">Antimicrobial</keyword>
<dbReference type="OrthoDB" id="5358886at2759"/>